<feature type="region of interest" description="Disordered" evidence="1">
    <location>
        <begin position="1"/>
        <end position="27"/>
    </location>
</feature>
<gene>
    <name evidence="2" type="ORF">PCOR1329_LOCUS64799</name>
</gene>
<sequence length="100" mass="10843">MGSCRAQRAPGSVTCAEKRGRSGIRAEARPSQAVALCRVRPTWAGSRSRARSPSASTWPAAGKLDILDLEDIRRSVIFLQQRGMPRGTNRHVDSTSTGDH</sequence>
<comment type="caution">
    <text evidence="2">The sequence shown here is derived from an EMBL/GenBank/DDBJ whole genome shotgun (WGS) entry which is preliminary data.</text>
</comment>
<feature type="compositionally biased region" description="Basic and acidic residues" evidence="1">
    <location>
        <begin position="16"/>
        <end position="27"/>
    </location>
</feature>
<dbReference type="EMBL" id="CAUYUJ010018281">
    <property type="protein sequence ID" value="CAK0882218.1"/>
    <property type="molecule type" value="Genomic_DNA"/>
</dbReference>
<dbReference type="Proteomes" id="UP001189429">
    <property type="component" value="Unassembled WGS sequence"/>
</dbReference>
<evidence type="ECO:0000313" key="3">
    <source>
        <dbReference type="Proteomes" id="UP001189429"/>
    </source>
</evidence>
<keyword evidence="3" id="KW-1185">Reference proteome</keyword>
<protein>
    <submittedName>
        <fullName evidence="2">Uncharacterized protein</fullName>
    </submittedName>
</protein>
<name>A0ABN9W7S2_9DINO</name>
<reference evidence="2" key="1">
    <citation type="submission" date="2023-10" db="EMBL/GenBank/DDBJ databases">
        <authorList>
            <person name="Chen Y."/>
            <person name="Shah S."/>
            <person name="Dougan E. K."/>
            <person name="Thang M."/>
            <person name="Chan C."/>
        </authorList>
    </citation>
    <scope>NUCLEOTIDE SEQUENCE [LARGE SCALE GENOMIC DNA]</scope>
</reference>
<evidence type="ECO:0000313" key="2">
    <source>
        <dbReference type="EMBL" id="CAK0882218.1"/>
    </source>
</evidence>
<accession>A0ABN9W7S2</accession>
<organism evidence="2 3">
    <name type="scientific">Prorocentrum cordatum</name>
    <dbReference type="NCBI Taxonomy" id="2364126"/>
    <lineage>
        <taxon>Eukaryota</taxon>
        <taxon>Sar</taxon>
        <taxon>Alveolata</taxon>
        <taxon>Dinophyceae</taxon>
        <taxon>Prorocentrales</taxon>
        <taxon>Prorocentraceae</taxon>
        <taxon>Prorocentrum</taxon>
    </lineage>
</organism>
<proteinExistence type="predicted"/>
<evidence type="ECO:0000256" key="1">
    <source>
        <dbReference type="SAM" id="MobiDB-lite"/>
    </source>
</evidence>